<dbReference type="Proteomes" id="UP000198809">
    <property type="component" value="Unassembled WGS sequence"/>
</dbReference>
<dbReference type="CDD" id="cd04301">
    <property type="entry name" value="NAT_SF"/>
    <property type="match status" value="1"/>
</dbReference>
<dbReference type="OrthoDB" id="9127144at2"/>
<proteinExistence type="predicted"/>
<sequence length="144" mass="16189">MSMHHGQIVGTISLELDVNIRELLYNHPVAHIVERRSNGRPVAYIPILAVDESFRGQGIGFSLVKEALQTVSRPVLSIGWVKPDTGWMAKAIFDRLGFERIAIIDEFWYADSVIKQYGCPYCGKTWCKCTADIVLLDAARSIDH</sequence>
<dbReference type="EMBL" id="FODH01000011">
    <property type="protein sequence ID" value="SEO77606.1"/>
    <property type="molecule type" value="Genomic_DNA"/>
</dbReference>
<feature type="domain" description="N-acetyltransferase" evidence="1">
    <location>
        <begin position="1"/>
        <end position="120"/>
    </location>
</feature>
<accession>A0A1H8SGG2</accession>
<evidence type="ECO:0000313" key="3">
    <source>
        <dbReference type="Proteomes" id="UP000198809"/>
    </source>
</evidence>
<dbReference type="InterPro" id="IPR000182">
    <property type="entry name" value="GNAT_dom"/>
</dbReference>
<dbReference type="InterPro" id="IPR016181">
    <property type="entry name" value="Acyl_CoA_acyltransferase"/>
</dbReference>
<dbReference type="Pfam" id="PF00583">
    <property type="entry name" value="Acetyltransf_1"/>
    <property type="match status" value="1"/>
</dbReference>
<organism evidence="2 3">
    <name type="scientific">Paenibacillus sophorae</name>
    <dbReference type="NCBI Taxonomy" id="1333845"/>
    <lineage>
        <taxon>Bacteria</taxon>
        <taxon>Bacillati</taxon>
        <taxon>Bacillota</taxon>
        <taxon>Bacilli</taxon>
        <taxon>Bacillales</taxon>
        <taxon>Paenibacillaceae</taxon>
        <taxon>Paenibacillus</taxon>
    </lineage>
</organism>
<dbReference type="STRING" id="1333845.SAMN04487895_111169"/>
<evidence type="ECO:0000259" key="1">
    <source>
        <dbReference type="PROSITE" id="PS51186"/>
    </source>
</evidence>
<dbReference type="AlphaFoldDB" id="A0A1H8SGG2"/>
<reference evidence="2 3" key="1">
    <citation type="submission" date="2016-10" db="EMBL/GenBank/DDBJ databases">
        <authorList>
            <person name="de Groot N.N."/>
        </authorList>
    </citation>
    <scope>NUCLEOTIDE SEQUENCE [LARGE SCALE GENOMIC DNA]</scope>
    <source>
        <strain evidence="2 3">CGMCC 1.10238</strain>
    </source>
</reference>
<dbReference type="PROSITE" id="PS51186">
    <property type="entry name" value="GNAT"/>
    <property type="match status" value="1"/>
</dbReference>
<dbReference type="GO" id="GO:0016747">
    <property type="term" value="F:acyltransferase activity, transferring groups other than amino-acyl groups"/>
    <property type="evidence" value="ECO:0007669"/>
    <property type="project" value="InterPro"/>
</dbReference>
<gene>
    <name evidence="2" type="ORF">SAMN04487895_111169</name>
</gene>
<dbReference type="Gene3D" id="3.40.630.30">
    <property type="match status" value="1"/>
</dbReference>
<dbReference type="RefSeq" id="WP_036598161.1">
    <property type="nucleotide sequence ID" value="NZ_FODH01000011.1"/>
</dbReference>
<protein>
    <submittedName>
        <fullName evidence="2">Acetyltransferase (GNAT) family protein</fullName>
    </submittedName>
</protein>
<keyword evidence="2" id="KW-0808">Transferase</keyword>
<evidence type="ECO:0000313" key="2">
    <source>
        <dbReference type="EMBL" id="SEO77606.1"/>
    </source>
</evidence>
<name>A0A1H8SGG2_9BACL</name>
<dbReference type="SUPFAM" id="SSF55729">
    <property type="entry name" value="Acyl-CoA N-acyltransferases (Nat)"/>
    <property type="match status" value="1"/>
</dbReference>